<feature type="DNA-binding region" description="H-T-H motif" evidence="4">
    <location>
        <begin position="27"/>
        <end position="46"/>
    </location>
</feature>
<dbReference type="PROSITE" id="PS50977">
    <property type="entry name" value="HTH_TETR_2"/>
    <property type="match status" value="1"/>
</dbReference>
<dbReference type="OrthoDB" id="3570708at2"/>
<dbReference type="AlphaFoldDB" id="A0A1Y5WWC5"/>
<name>A0A1Y5WWC5_KIBAR</name>
<gene>
    <name evidence="6" type="ORF">SAMN05661093_00379</name>
</gene>
<dbReference type="EMBL" id="FWXV01000001">
    <property type="protein sequence ID" value="SMC52784.1"/>
    <property type="molecule type" value="Genomic_DNA"/>
</dbReference>
<dbReference type="InterPro" id="IPR036271">
    <property type="entry name" value="Tet_transcr_reg_TetR-rel_C_sf"/>
</dbReference>
<dbReference type="GO" id="GO:0000976">
    <property type="term" value="F:transcription cis-regulatory region binding"/>
    <property type="evidence" value="ECO:0007669"/>
    <property type="project" value="TreeGrafter"/>
</dbReference>
<dbReference type="SUPFAM" id="SSF48498">
    <property type="entry name" value="Tetracyclin repressor-like, C-terminal domain"/>
    <property type="match status" value="1"/>
</dbReference>
<dbReference type="InterPro" id="IPR001647">
    <property type="entry name" value="HTH_TetR"/>
</dbReference>
<feature type="domain" description="HTH tetR-type" evidence="5">
    <location>
        <begin position="6"/>
        <end position="64"/>
    </location>
</feature>
<dbReference type="GO" id="GO:0003700">
    <property type="term" value="F:DNA-binding transcription factor activity"/>
    <property type="evidence" value="ECO:0007669"/>
    <property type="project" value="TreeGrafter"/>
</dbReference>
<evidence type="ECO:0000256" key="1">
    <source>
        <dbReference type="ARBA" id="ARBA00023015"/>
    </source>
</evidence>
<keyword evidence="2 4" id="KW-0238">DNA-binding</keyword>
<dbReference type="InterPro" id="IPR050109">
    <property type="entry name" value="HTH-type_TetR-like_transc_reg"/>
</dbReference>
<evidence type="ECO:0000313" key="6">
    <source>
        <dbReference type="EMBL" id="SMC52784.1"/>
    </source>
</evidence>
<dbReference type="Proteomes" id="UP000192674">
    <property type="component" value="Unassembled WGS sequence"/>
</dbReference>
<sequence length="181" mass="20280">MRADACRNLDTLLQTGAKVLARDPSASITQIAAEAGLDRRTVYRRFATREALLVALFEAKLDEAERVLDEARLTEAPIAVALHRYVEGIVPVSRQWPLDFSSLESPDHVTEKRRQQLRARLSAFVDRGVDEGFFRADVPRTWVRKLLDDLVKLAAHSNPEMEPPKAADLVVEILLRGAGKQ</sequence>
<dbReference type="InterPro" id="IPR009057">
    <property type="entry name" value="Homeodomain-like_sf"/>
</dbReference>
<reference evidence="6 7" key="1">
    <citation type="submission" date="2017-04" db="EMBL/GenBank/DDBJ databases">
        <authorList>
            <person name="Afonso C.L."/>
            <person name="Miller P.J."/>
            <person name="Scott M.A."/>
            <person name="Spackman E."/>
            <person name="Goraichik I."/>
            <person name="Dimitrov K.M."/>
            <person name="Suarez D.L."/>
            <person name="Swayne D.E."/>
        </authorList>
    </citation>
    <scope>NUCLEOTIDE SEQUENCE [LARGE SCALE GENOMIC DNA]</scope>
    <source>
        <strain evidence="6 7">DSM 43828</strain>
    </source>
</reference>
<dbReference type="RefSeq" id="WP_033390493.1">
    <property type="nucleotide sequence ID" value="NZ_FWXV01000001.1"/>
</dbReference>
<keyword evidence="1" id="KW-0805">Transcription regulation</keyword>
<dbReference type="Gene3D" id="1.10.357.10">
    <property type="entry name" value="Tetracycline Repressor, domain 2"/>
    <property type="match status" value="1"/>
</dbReference>
<evidence type="ECO:0000256" key="3">
    <source>
        <dbReference type="ARBA" id="ARBA00023163"/>
    </source>
</evidence>
<dbReference type="PANTHER" id="PTHR30055:SF234">
    <property type="entry name" value="HTH-TYPE TRANSCRIPTIONAL REGULATOR BETI"/>
    <property type="match status" value="1"/>
</dbReference>
<protein>
    <submittedName>
        <fullName evidence="6">Transcriptional regulator, TetR family</fullName>
    </submittedName>
</protein>
<evidence type="ECO:0000313" key="7">
    <source>
        <dbReference type="Proteomes" id="UP000192674"/>
    </source>
</evidence>
<dbReference type="PANTHER" id="PTHR30055">
    <property type="entry name" value="HTH-TYPE TRANSCRIPTIONAL REGULATOR RUTR"/>
    <property type="match status" value="1"/>
</dbReference>
<keyword evidence="7" id="KW-1185">Reference proteome</keyword>
<dbReference type="SUPFAM" id="SSF46689">
    <property type="entry name" value="Homeodomain-like"/>
    <property type="match status" value="1"/>
</dbReference>
<evidence type="ECO:0000256" key="2">
    <source>
        <dbReference type="ARBA" id="ARBA00023125"/>
    </source>
</evidence>
<proteinExistence type="predicted"/>
<organism evidence="6 7">
    <name type="scientific">Kibdelosporangium aridum</name>
    <dbReference type="NCBI Taxonomy" id="2030"/>
    <lineage>
        <taxon>Bacteria</taxon>
        <taxon>Bacillati</taxon>
        <taxon>Actinomycetota</taxon>
        <taxon>Actinomycetes</taxon>
        <taxon>Pseudonocardiales</taxon>
        <taxon>Pseudonocardiaceae</taxon>
        <taxon>Kibdelosporangium</taxon>
    </lineage>
</organism>
<keyword evidence="3" id="KW-0804">Transcription</keyword>
<evidence type="ECO:0000259" key="5">
    <source>
        <dbReference type="PROSITE" id="PS50977"/>
    </source>
</evidence>
<accession>A0A1Y5WWC5</accession>
<evidence type="ECO:0000256" key="4">
    <source>
        <dbReference type="PROSITE-ProRule" id="PRU00335"/>
    </source>
</evidence>
<dbReference type="Pfam" id="PF00440">
    <property type="entry name" value="TetR_N"/>
    <property type="match status" value="1"/>
</dbReference>